<dbReference type="PANTHER" id="PTHR34300:SF2">
    <property type="entry name" value="QUEUOSINE PRECURSOR TRANSPORTER-RELATED"/>
    <property type="match status" value="1"/>
</dbReference>
<feature type="transmembrane region" description="Helical" evidence="2">
    <location>
        <begin position="173"/>
        <end position="194"/>
    </location>
</feature>
<feature type="transmembrane region" description="Helical" evidence="2">
    <location>
        <begin position="140"/>
        <end position="161"/>
    </location>
</feature>
<feature type="transmembrane region" description="Helical" evidence="2">
    <location>
        <begin position="98"/>
        <end position="119"/>
    </location>
</feature>
<evidence type="ECO:0000313" key="4">
    <source>
        <dbReference type="Proteomes" id="UP000050417"/>
    </source>
</evidence>
<accession>A0A0P6WVW3</accession>
<reference evidence="3 4" key="1">
    <citation type="submission" date="2015-07" db="EMBL/GenBank/DDBJ databases">
        <title>Genome sequence of Ornatilinea apprima DSM 23815.</title>
        <authorList>
            <person name="Hemp J."/>
            <person name="Ward L.M."/>
            <person name="Pace L.A."/>
            <person name="Fischer W.W."/>
        </authorList>
    </citation>
    <scope>NUCLEOTIDE SEQUENCE [LARGE SCALE GENOMIC DNA]</scope>
    <source>
        <strain evidence="3 4">P3M-1</strain>
    </source>
</reference>
<feature type="transmembrane region" description="Helical" evidence="2">
    <location>
        <begin position="58"/>
        <end position="78"/>
    </location>
</feature>
<dbReference type="OrthoDB" id="9805479at2"/>
<sequence>MISALLVSVSYIAAQMLADISSLQIVRVFGMSLDAGTFIYPITFTLRDLAHKVLGVKGVRVLIIAAAVINLFMAFYFWFVSRLTPDTAAGSSEIWGQVLAPVWRITLASIAAEVVAELIDTEAYRIWVEKVTHKYQWMRVLVSNAVSVPVDSAMFSFLAFFGMMPLTSVIQIFWGNVIIKGAVTFFSLPLIYSVRDQNEK</sequence>
<dbReference type="Proteomes" id="UP000050417">
    <property type="component" value="Unassembled WGS sequence"/>
</dbReference>
<comment type="caution">
    <text evidence="3">The sequence shown here is derived from an EMBL/GenBank/DDBJ whole genome shotgun (WGS) entry which is preliminary data.</text>
</comment>
<dbReference type="AlphaFoldDB" id="A0A0P6WVW3"/>
<dbReference type="PANTHER" id="PTHR34300">
    <property type="entry name" value="QUEUOSINE PRECURSOR TRANSPORTER-RELATED"/>
    <property type="match status" value="1"/>
</dbReference>
<gene>
    <name evidence="3" type="ORF">ADN00_15055</name>
</gene>
<dbReference type="EMBL" id="LGCL01000036">
    <property type="protein sequence ID" value="KPL73102.1"/>
    <property type="molecule type" value="Genomic_DNA"/>
</dbReference>
<keyword evidence="4" id="KW-1185">Reference proteome</keyword>
<dbReference type="STRING" id="1134406.ADN00_15055"/>
<dbReference type="Pfam" id="PF02592">
    <property type="entry name" value="Vut_1"/>
    <property type="match status" value="1"/>
</dbReference>
<name>A0A0P6WVW3_9CHLR</name>
<keyword evidence="2" id="KW-1133">Transmembrane helix</keyword>
<evidence type="ECO:0000256" key="1">
    <source>
        <dbReference type="NCBIfam" id="TIGR00697"/>
    </source>
</evidence>
<keyword evidence="2" id="KW-0812">Transmembrane</keyword>
<dbReference type="InterPro" id="IPR003744">
    <property type="entry name" value="YhhQ"/>
</dbReference>
<proteinExistence type="predicted"/>
<evidence type="ECO:0000256" key="2">
    <source>
        <dbReference type="SAM" id="Phobius"/>
    </source>
</evidence>
<keyword evidence="2" id="KW-0472">Membrane</keyword>
<protein>
    <recommendedName>
        <fullName evidence="1">Queuosine precursor transporter</fullName>
    </recommendedName>
</protein>
<organism evidence="3 4">
    <name type="scientific">Ornatilinea apprima</name>
    <dbReference type="NCBI Taxonomy" id="1134406"/>
    <lineage>
        <taxon>Bacteria</taxon>
        <taxon>Bacillati</taxon>
        <taxon>Chloroflexota</taxon>
        <taxon>Anaerolineae</taxon>
        <taxon>Anaerolineales</taxon>
        <taxon>Anaerolineaceae</taxon>
        <taxon>Ornatilinea</taxon>
    </lineage>
</organism>
<evidence type="ECO:0000313" key="3">
    <source>
        <dbReference type="EMBL" id="KPL73102.1"/>
    </source>
</evidence>
<dbReference type="RefSeq" id="WP_075063857.1">
    <property type="nucleotide sequence ID" value="NZ_LGCL01000036.1"/>
</dbReference>
<feature type="transmembrane region" description="Helical" evidence="2">
    <location>
        <begin position="28"/>
        <end position="46"/>
    </location>
</feature>
<dbReference type="NCBIfam" id="TIGR00697">
    <property type="entry name" value="queuosine precursor transporter"/>
    <property type="match status" value="1"/>
</dbReference>